<keyword evidence="2" id="KW-1003">Cell membrane</keyword>
<accession>A0A369B8U9</accession>
<keyword evidence="9 12" id="KW-1133">Transmembrane helix</keyword>
<dbReference type="CDD" id="cd06225">
    <property type="entry name" value="HAMP"/>
    <property type="match status" value="1"/>
</dbReference>
<feature type="domain" description="HAMP" evidence="13">
    <location>
        <begin position="330"/>
        <end position="383"/>
    </location>
</feature>
<dbReference type="PROSITE" id="PS50885">
    <property type="entry name" value="HAMP"/>
    <property type="match status" value="1"/>
</dbReference>
<dbReference type="GO" id="GO:0005886">
    <property type="term" value="C:plasma membrane"/>
    <property type="evidence" value="ECO:0007669"/>
    <property type="project" value="UniProtKB-SubCell"/>
</dbReference>
<dbReference type="SUPFAM" id="SSF55874">
    <property type="entry name" value="ATPase domain of HSP90 chaperone/DNA topoisomerase II/histidine kinase"/>
    <property type="match status" value="1"/>
</dbReference>
<evidence type="ECO:0000256" key="10">
    <source>
        <dbReference type="ARBA" id="ARBA00023012"/>
    </source>
</evidence>
<keyword evidence="4" id="KW-0808">Transferase</keyword>
<dbReference type="RefSeq" id="WP_114296995.1">
    <property type="nucleotide sequence ID" value="NZ_QPJT01000006.1"/>
</dbReference>
<dbReference type="Pfam" id="PF02518">
    <property type="entry name" value="HATPase_c"/>
    <property type="match status" value="1"/>
</dbReference>
<evidence type="ECO:0000256" key="12">
    <source>
        <dbReference type="SAM" id="Phobius"/>
    </source>
</evidence>
<feature type="transmembrane region" description="Helical" evidence="12">
    <location>
        <begin position="310"/>
        <end position="329"/>
    </location>
</feature>
<dbReference type="EMBL" id="QPJT01000006">
    <property type="protein sequence ID" value="RCX17841.1"/>
    <property type="molecule type" value="Genomic_DNA"/>
</dbReference>
<evidence type="ECO:0000256" key="9">
    <source>
        <dbReference type="ARBA" id="ARBA00022989"/>
    </source>
</evidence>
<evidence type="ECO:0000256" key="5">
    <source>
        <dbReference type="ARBA" id="ARBA00022692"/>
    </source>
</evidence>
<evidence type="ECO:0000256" key="3">
    <source>
        <dbReference type="ARBA" id="ARBA00022553"/>
    </source>
</evidence>
<evidence type="ECO:0000256" key="2">
    <source>
        <dbReference type="ARBA" id="ARBA00022475"/>
    </source>
</evidence>
<evidence type="ECO:0000256" key="4">
    <source>
        <dbReference type="ARBA" id="ARBA00022679"/>
    </source>
</evidence>
<dbReference type="SUPFAM" id="SSF158472">
    <property type="entry name" value="HAMP domain-like"/>
    <property type="match status" value="1"/>
</dbReference>
<dbReference type="InterPro" id="IPR036890">
    <property type="entry name" value="HATPase_C_sf"/>
</dbReference>
<keyword evidence="10" id="KW-0902">Two-component regulatory system</keyword>
<evidence type="ECO:0000313" key="15">
    <source>
        <dbReference type="Proteomes" id="UP000253034"/>
    </source>
</evidence>
<dbReference type="Gene3D" id="6.10.340.10">
    <property type="match status" value="1"/>
</dbReference>
<dbReference type="AlphaFoldDB" id="A0A369B8U9"/>
<gene>
    <name evidence="14" type="ORF">DFR58_1066</name>
</gene>
<dbReference type="InterPro" id="IPR003594">
    <property type="entry name" value="HATPase_dom"/>
</dbReference>
<organism evidence="14 15">
    <name type="scientific">Anaerobacterium chartisolvens</name>
    <dbReference type="NCBI Taxonomy" id="1297424"/>
    <lineage>
        <taxon>Bacteria</taxon>
        <taxon>Bacillati</taxon>
        <taxon>Bacillota</taxon>
        <taxon>Clostridia</taxon>
        <taxon>Eubacteriales</taxon>
        <taxon>Oscillospiraceae</taxon>
        <taxon>Anaerobacterium</taxon>
    </lineage>
</organism>
<dbReference type="Gene3D" id="3.30.565.10">
    <property type="entry name" value="Histidine kinase-like ATPase, C-terminal domain"/>
    <property type="match status" value="1"/>
</dbReference>
<proteinExistence type="predicted"/>
<feature type="transmembrane region" description="Helical" evidence="12">
    <location>
        <begin position="12"/>
        <end position="36"/>
    </location>
</feature>
<dbReference type="InterPro" id="IPR003660">
    <property type="entry name" value="HAMP_dom"/>
</dbReference>
<evidence type="ECO:0000256" key="1">
    <source>
        <dbReference type="ARBA" id="ARBA00004651"/>
    </source>
</evidence>
<keyword evidence="3" id="KW-0597">Phosphoprotein</keyword>
<keyword evidence="6" id="KW-0547">Nucleotide-binding</keyword>
<dbReference type="GO" id="GO:0005524">
    <property type="term" value="F:ATP binding"/>
    <property type="evidence" value="ECO:0007669"/>
    <property type="project" value="UniProtKB-KW"/>
</dbReference>
<dbReference type="GO" id="GO:0000155">
    <property type="term" value="F:phosphorelay sensor kinase activity"/>
    <property type="evidence" value="ECO:0007669"/>
    <property type="project" value="InterPro"/>
</dbReference>
<dbReference type="InterPro" id="IPR010559">
    <property type="entry name" value="Sig_transdc_His_kin_internal"/>
</dbReference>
<comment type="subcellular location">
    <subcellularLocation>
        <location evidence="1">Cell membrane</location>
        <topology evidence="1">Multi-pass membrane protein</topology>
    </subcellularLocation>
</comment>
<keyword evidence="11 12" id="KW-0472">Membrane</keyword>
<evidence type="ECO:0000256" key="6">
    <source>
        <dbReference type="ARBA" id="ARBA00022741"/>
    </source>
</evidence>
<dbReference type="InterPro" id="IPR050640">
    <property type="entry name" value="Bact_2-comp_sensor_kinase"/>
</dbReference>
<evidence type="ECO:0000256" key="11">
    <source>
        <dbReference type="ARBA" id="ARBA00023136"/>
    </source>
</evidence>
<dbReference type="Pfam" id="PF06580">
    <property type="entry name" value="His_kinase"/>
    <property type="match status" value="1"/>
</dbReference>
<evidence type="ECO:0000259" key="13">
    <source>
        <dbReference type="PROSITE" id="PS50885"/>
    </source>
</evidence>
<evidence type="ECO:0000313" key="14">
    <source>
        <dbReference type="EMBL" id="RCX17841.1"/>
    </source>
</evidence>
<dbReference type="Pfam" id="PF00672">
    <property type="entry name" value="HAMP"/>
    <property type="match status" value="1"/>
</dbReference>
<dbReference type="SMART" id="SM00304">
    <property type="entry name" value="HAMP"/>
    <property type="match status" value="1"/>
</dbReference>
<keyword evidence="15" id="KW-1185">Reference proteome</keyword>
<comment type="caution">
    <text evidence="14">The sequence shown here is derived from an EMBL/GenBank/DDBJ whole genome shotgun (WGS) entry which is preliminary data.</text>
</comment>
<dbReference type="PANTHER" id="PTHR34220:SF11">
    <property type="entry name" value="SENSOR PROTEIN KINASE HPTS"/>
    <property type="match status" value="1"/>
</dbReference>
<keyword evidence="7 14" id="KW-0418">Kinase</keyword>
<protein>
    <submittedName>
        <fullName evidence="14">Two-component system sensor histidine kinase YesM</fullName>
    </submittedName>
</protein>
<evidence type="ECO:0000256" key="8">
    <source>
        <dbReference type="ARBA" id="ARBA00022840"/>
    </source>
</evidence>
<evidence type="ECO:0000256" key="7">
    <source>
        <dbReference type="ARBA" id="ARBA00022777"/>
    </source>
</evidence>
<keyword evidence="5 12" id="KW-0812">Transmembrane</keyword>
<dbReference type="OrthoDB" id="9809348at2"/>
<sequence length="612" mass="70733">MKFHNKSFKIKLFNKIFLLYSIVTVLSLSALSFFIIANLTQTLRQKELNFNKQILDRISTNFSQKYYSSLSIIQQLYANNEASSDLTYYLKNDYDDYIMQRLDRLYNSQSNTLFRWQTYFETYFSRDQDINSIMLYSKKKNFFSVYGDRKIPGSFELDPNIQGFVDKLFENTNRYYPYILPDSNLSPDNQQVYSIISEIKDPETLENSGALVVNYNTEGIYRTYEKYLKDIKGYIIMLTDDGRVLFDSSGRYYKSQYPYFNMIKESELPQLLEEKSYVNLIRLPDSGVVIAGVIPVSHIISGIAPTVRTIYLISFVLIFLSLLLAYFIISTFSRRTKVIMQGMEALKEGDFTTRIPVGKSDDELSQIAVNFNHMCESLTDYIKKVYVSEIKQKNAELTALQAQINPHFLYNTLEVIRMKAVSTGASNVGNMIYILAALFRNTVRSETFIPISEELRQCELYLQLFRTRYEEKLTYVIDVKEEIFDYTIVKFTLQPIIENCIFHGIKQDSEDNTIILSGYRDAGDICFTISDNGAGISEVRLNYLKDVLNGKGNYPSKSIGLSNVHERLRIIFGEPYGLNIYSEVQKGTTVEIRIPAKKREDMNDYAQGIIGG</sequence>
<keyword evidence="8" id="KW-0067">ATP-binding</keyword>
<reference evidence="14 15" key="1">
    <citation type="submission" date="2018-07" db="EMBL/GenBank/DDBJ databases">
        <title>Genomic Encyclopedia of Type Strains, Phase IV (KMG-IV): sequencing the most valuable type-strain genomes for metagenomic binning, comparative biology and taxonomic classification.</title>
        <authorList>
            <person name="Goeker M."/>
        </authorList>
    </citation>
    <scope>NUCLEOTIDE SEQUENCE [LARGE SCALE GENOMIC DNA]</scope>
    <source>
        <strain evidence="14 15">DSM 27016</strain>
    </source>
</reference>
<name>A0A369B8U9_9FIRM</name>
<dbReference type="PANTHER" id="PTHR34220">
    <property type="entry name" value="SENSOR HISTIDINE KINASE YPDA"/>
    <property type="match status" value="1"/>
</dbReference>
<dbReference type="Proteomes" id="UP000253034">
    <property type="component" value="Unassembled WGS sequence"/>
</dbReference>